<feature type="compositionally biased region" description="Gly residues" evidence="2">
    <location>
        <begin position="355"/>
        <end position="368"/>
    </location>
</feature>
<keyword evidence="1" id="KW-0378">Hydrolase</keyword>
<evidence type="ECO:0000256" key="2">
    <source>
        <dbReference type="SAM" id="MobiDB-lite"/>
    </source>
</evidence>
<dbReference type="InterPro" id="IPR001969">
    <property type="entry name" value="Aspartic_peptidase_AS"/>
</dbReference>
<dbReference type="CDD" id="cd00303">
    <property type="entry name" value="retropepsin_like"/>
    <property type="match status" value="2"/>
</dbReference>
<keyword evidence="1" id="KW-0064">Aspartyl protease</keyword>
<feature type="region of interest" description="Disordered" evidence="2">
    <location>
        <begin position="346"/>
        <end position="379"/>
    </location>
</feature>
<reference evidence="3" key="1">
    <citation type="submission" date="2023-02" db="EMBL/GenBank/DDBJ databases">
        <title>Colletotrichum kahawae CIFC_Que2 genome sequencing and assembly.</title>
        <authorList>
            <person name="Baroncelli R."/>
        </authorList>
    </citation>
    <scope>NUCLEOTIDE SEQUENCE</scope>
    <source>
        <strain evidence="3">CIFC_Que2</strain>
    </source>
</reference>
<dbReference type="PROSITE" id="PS00141">
    <property type="entry name" value="ASP_PROTEASE"/>
    <property type="match status" value="1"/>
</dbReference>
<keyword evidence="4" id="KW-1185">Reference proteome</keyword>
<dbReference type="Pfam" id="PF13650">
    <property type="entry name" value="Asp_protease_2"/>
    <property type="match status" value="1"/>
</dbReference>
<dbReference type="SUPFAM" id="SSF50630">
    <property type="entry name" value="Acid proteases"/>
    <property type="match status" value="1"/>
</dbReference>
<dbReference type="AlphaFoldDB" id="A0AAD9YD19"/>
<dbReference type="GO" id="GO:0004190">
    <property type="term" value="F:aspartic-type endopeptidase activity"/>
    <property type="evidence" value="ECO:0007669"/>
    <property type="project" value="UniProtKB-KW"/>
</dbReference>
<name>A0AAD9YD19_COLKA</name>
<dbReference type="Proteomes" id="UP001281614">
    <property type="component" value="Unassembled WGS sequence"/>
</dbReference>
<accession>A0AAD9YD19</accession>
<evidence type="ECO:0000313" key="4">
    <source>
        <dbReference type="Proteomes" id="UP001281614"/>
    </source>
</evidence>
<evidence type="ECO:0000313" key="3">
    <source>
        <dbReference type="EMBL" id="KAK2760548.1"/>
    </source>
</evidence>
<dbReference type="InterPro" id="IPR021109">
    <property type="entry name" value="Peptidase_aspartic_dom_sf"/>
</dbReference>
<evidence type="ECO:0000256" key="1">
    <source>
        <dbReference type="ARBA" id="ARBA00022750"/>
    </source>
</evidence>
<proteinExistence type="predicted"/>
<comment type="caution">
    <text evidence="3">The sequence shown here is derived from an EMBL/GenBank/DDBJ whole genome shotgun (WGS) entry which is preliminary data.</text>
</comment>
<dbReference type="GO" id="GO:0006508">
    <property type="term" value="P:proteolysis"/>
    <property type="evidence" value="ECO:0007669"/>
    <property type="project" value="InterPro"/>
</dbReference>
<gene>
    <name evidence="3" type="ORF">CKAH01_05234</name>
</gene>
<dbReference type="Gene3D" id="2.40.70.10">
    <property type="entry name" value="Acid Proteases"/>
    <property type="match status" value="2"/>
</dbReference>
<dbReference type="EMBL" id="VYYT01000168">
    <property type="protein sequence ID" value="KAK2760548.1"/>
    <property type="molecule type" value="Genomic_DNA"/>
</dbReference>
<protein>
    <submittedName>
        <fullName evidence="3">Uncharacterized protein</fullName>
    </submittedName>
</protein>
<organism evidence="3 4">
    <name type="scientific">Colletotrichum kahawae</name>
    <name type="common">Coffee berry disease fungus</name>
    <dbReference type="NCBI Taxonomy" id="34407"/>
    <lineage>
        <taxon>Eukaryota</taxon>
        <taxon>Fungi</taxon>
        <taxon>Dikarya</taxon>
        <taxon>Ascomycota</taxon>
        <taxon>Pezizomycotina</taxon>
        <taxon>Sordariomycetes</taxon>
        <taxon>Hypocreomycetidae</taxon>
        <taxon>Glomerellales</taxon>
        <taxon>Glomerellaceae</taxon>
        <taxon>Colletotrichum</taxon>
        <taxon>Colletotrichum gloeosporioides species complex</taxon>
    </lineage>
</organism>
<keyword evidence="1" id="KW-0645">Protease</keyword>
<sequence length="413" mass="45649">MQALAAPGKTRSAWQRSKLEVHGSLNGRSVIAIVDTGSSFNLVSEQKATSMGLKPNPDTHVEMSLPDGKKVMSPGQVKVPFNFDREEQKYPLLCSILPGATRDLVLGGAFLKATKTMTLYKHRLRKVLCSLTRLSLHLLGAEQDFLGGYINGSECLAVPDTGSDIMAMSLDHAHKLGLKVHSDEGTMIEFLDGSRVLTDGIAHADWQFAPGEAPISCEFHVIKGLPVDAILSNTLLDEFDVFSRYEERIGSAESLESRMVIYGIALVEVCEQTIRSLSDSFLDDITSDNPFTREKVERERARRDEIRDAIAQIPDETLRAAKQDEEHMRKWRWDNLRKRYLEENPTITALPDENGGAGQGDQDGGGTGRVPLATRPNHTGTSRLHRLMVDDSTALQATPQTRTGLKALRGLFR</sequence>